<evidence type="ECO:0000313" key="1">
    <source>
        <dbReference type="EMBL" id="ETS87458.1"/>
    </source>
</evidence>
<dbReference type="EMBL" id="KI912109">
    <property type="protein sequence ID" value="ETS87458.1"/>
    <property type="molecule type" value="Genomic_DNA"/>
</dbReference>
<protein>
    <recommendedName>
        <fullName evidence="3">JmjC domain-containing protein</fullName>
    </recommendedName>
</protein>
<reference evidence="2" key="1">
    <citation type="journal article" date="2015" name="BMC Genomics">
        <title>Genomic and transcriptomic analysis of the endophytic fungus Pestalotiopsis fici reveals its lifestyle and high potential for synthesis of natural products.</title>
        <authorList>
            <person name="Wang X."/>
            <person name="Zhang X."/>
            <person name="Liu L."/>
            <person name="Xiang M."/>
            <person name="Wang W."/>
            <person name="Sun X."/>
            <person name="Che Y."/>
            <person name="Guo L."/>
            <person name="Liu G."/>
            <person name="Guo L."/>
            <person name="Wang C."/>
            <person name="Yin W.B."/>
            <person name="Stadler M."/>
            <person name="Zhang X."/>
            <person name="Liu X."/>
        </authorList>
    </citation>
    <scope>NUCLEOTIDE SEQUENCE [LARGE SCALE GENOMIC DNA]</scope>
    <source>
        <strain evidence="2">W106-1 / CGMCC3.15140</strain>
    </source>
</reference>
<dbReference type="Proteomes" id="UP000030651">
    <property type="component" value="Unassembled WGS sequence"/>
</dbReference>
<dbReference type="AlphaFoldDB" id="W3XN31"/>
<dbReference type="STRING" id="1229662.W3XN31"/>
<dbReference type="HOGENOM" id="CLU_1267281_0_0_1"/>
<dbReference type="KEGG" id="pfy:PFICI_01286"/>
<organism evidence="1 2">
    <name type="scientific">Pestalotiopsis fici (strain W106-1 / CGMCC3.15140)</name>
    <dbReference type="NCBI Taxonomy" id="1229662"/>
    <lineage>
        <taxon>Eukaryota</taxon>
        <taxon>Fungi</taxon>
        <taxon>Dikarya</taxon>
        <taxon>Ascomycota</taxon>
        <taxon>Pezizomycotina</taxon>
        <taxon>Sordariomycetes</taxon>
        <taxon>Xylariomycetidae</taxon>
        <taxon>Amphisphaeriales</taxon>
        <taxon>Sporocadaceae</taxon>
        <taxon>Pestalotiopsis</taxon>
    </lineage>
</organism>
<keyword evidence="2" id="KW-1185">Reference proteome</keyword>
<accession>W3XN31</accession>
<evidence type="ECO:0008006" key="3">
    <source>
        <dbReference type="Google" id="ProtNLM"/>
    </source>
</evidence>
<evidence type="ECO:0000313" key="2">
    <source>
        <dbReference type="Proteomes" id="UP000030651"/>
    </source>
</evidence>
<dbReference type="eggNOG" id="ENOG502SQ69">
    <property type="taxonomic scope" value="Eukaryota"/>
</dbReference>
<dbReference type="RefSeq" id="XP_007828058.1">
    <property type="nucleotide sequence ID" value="XM_007829867.1"/>
</dbReference>
<dbReference type="Gene3D" id="2.60.120.650">
    <property type="entry name" value="Cupin"/>
    <property type="match status" value="1"/>
</dbReference>
<proteinExistence type="predicted"/>
<gene>
    <name evidence="1" type="ORF">PFICI_01286</name>
</gene>
<dbReference type="InParanoid" id="W3XN31"/>
<sequence>MSTSVAQMRMPERFIGTHPYYMDNDILTSINVTPKYTFVDLHIDHGKHVVTTSHGGCVKLWATYPLTDENRRLYAKECAQNDIFIRLHDKLERGVFLITTDGVAIKLPPGCLHATLTLRGGVVPGFEYTTASCLGVSAAVWDLHSAAFKMGRDGDIPLFEALIMALRSDHQDIRTEAFQTLCPRWKTLGKCKCTELSKLKKLCGLSCHHCGKAWKVHA</sequence>
<dbReference type="OrthoDB" id="5331193at2759"/>
<name>W3XN31_PESFW</name>
<dbReference type="GeneID" id="19266299"/>